<keyword evidence="1" id="KW-0521">NADP</keyword>
<feature type="domain" description="NmrA-like" evidence="3">
    <location>
        <begin position="2"/>
        <end position="215"/>
    </location>
</feature>
<evidence type="ECO:0000313" key="4">
    <source>
        <dbReference type="EMBL" id="NJC34287.1"/>
    </source>
</evidence>
<name>A0ABX0XLN8_9SPHN</name>
<gene>
    <name evidence="4" type="ORF">GGR88_001761</name>
</gene>
<dbReference type="InterPro" id="IPR008030">
    <property type="entry name" value="NmrA-like"/>
</dbReference>
<accession>A0ABX0XLN8</accession>
<dbReference type="PANTHER" id="PTHR47706:SF1">
    <property type="entry name" value="CIPA-LIKE, PUTATIVE (AFU_ORTHOLOGUE AFUA_1G12460)-RELATED"/>
    <property type="match status" value="1"/>
</dbReference>
<dbReference type="Proteomes" id="UP000734218">
    <property type="component" value="Unassembled WGS sequence"/>
</dbReference>
<comment type="caution">
    <text evidence="4">The sequence shown here is derived from an EMBL/GenBank/DDBJ whole genome shotgun (WGS) entry which is preliminary data.</text>
</comment>
<evidence type="ECO:0000256" key="1">
    <source>
        <dbReference type="ARBA" id="ARBA00022857"/>
    </source>
</evidence>
<evidence type="ECO:0000256" key="2">
    <source>
        <dbReference type="ARBA" id="ARBA00023002"/>
    </source>
</evidence>
<keyword evidence="5" id="KW-1185">Reference proteome</keyword>
<dbReference type="InterPro" id="IPR036291">
    <property type="entry name" value="NAD(P)-bd_dom_sf"/>
</dbReference>
<dbReference type="Pfam" id="PF05368">
    <property type="entry name" value="NmrA"/>
    <property type="match status" value="1"/>
</dbReference>
<dbReference type="RefSeq" id="WP_167954147.1">
    <property type="nucleotide sequence ID" value="NZ_JAATJE010000001.1"/>
</dbReference>
<dbReference type="EMBL" id="JAATJE010000001">
    <property type="protein sequence ID" value="NJC34287.1"/>
    <property type="molecule type" value="Genomic_DNA"/>
</dbReference>
<protein>
    <submittedName>
        <fullName evidence="4">Uncharacterized protein YbjT (DUF2867 family)</fullName>
    </submittedName>
</protein>
<keyword evidence="2" id="KW-0560">Oxidoreductase</keyword>
<dbReference type="SUPFAM" id="SSF51735">
    <property type="entry name" value="NAD(P)-binding Rossmann-fold domains"/>
    <property type="match status" value="1"/>
</dbReference>
<dbReference type="Gene3D" id="3.40.50.720">
    <property type="entry name" value="NAD(P)-binding Rossmann-like Domain"/>
    <property type="match status" value="1"/>
</dbReference>
<dbReference type="PANTHER" id="PTHR47706">
    <property type="entry name" value="NMRA-LIKE FAMILY PROTEIN"/>
    <property type="match status" value="1"/>
</dbReference>
<proteinExistence type="predicted"/>
<evidence type="ECO:0000259" key="3">
    <source>
        <dbReference type="Pfam" id="PF05368"/>
    </source>
</evidence>
<reference evidence="4 5" key="1">
    <citation type="submission" date="2020-03" db="EMBL/GenBank/DDBJ databases">
        <title>Genomic Encyclopedia of Type Strains, Phase IV (KMG-IV): sequencing the most valuable type-strain genomes for metagenomic binning, comparative biology and taxonomic classification.</title>
        <authorList>
            <person name="Goeker M."/>
        </authorList>
    </citation>
    <scope>NUCLEOTIDE SEQUENCE [LARGE SCALE GENOMIC DNA]</scope>
    <source>
        <strain evidence="4 5">DSM 27651</strain>
    </source>
</reference>
<sequence>MIIVAGATGNLGGRIVRELVELKAPVVALARGANGADRLAGAKTRIVDYDDASSLARAVDGASCIVSALSGLEPVVVTAQRRLLDAAAQARVPRFIPSDFAIDFRKIPRGTNRNLDLRARFQAIAEQADIRLTSIFNGAFMDMLSGTIPIIQHRLRRVLYWGSADQPMDFTTIANTAAFTARAALDPQSPRALNICGARVSARDLAEVVSRVRGRDYGVLPAGTIGMLDLIIGIAKRVAPGRTGEVYPAWQGMQYMKNLFAGEGMLDTPFDNDRYFGVAWTGVEDGLRQHASR</sequence>
<organism evidence="4 5">
    <name type="scientific">Sphingomonas jejuensis</name>
    <dbReference type="NCBI Taxonomy" id="904715"/>
    <lineage>
        <taxon>Bacteria</taxon>
        <taxon>Pseudomonadati</taxon>
        <taxon>Pseudomonadota</taxon>
        <taxon>Alphaproteobacteria</taxon>
        <taxon>Sphingomonadales</taxon>
        <taxon>Sphingomonadaceae</taxon>
        <taxon>Sphingomonas</taxon>
    </lineage>
</organism>
<evidence type="ECO:0000313" key="5">
    <source>
        <dbReference type="Proteomes" id="UP000734218"/>
    </source>
</evidence>
<dbReference type="InterPro" id="IPR051609">
    <property type="entry name" value="NmrA/Isoflavone_reductase-like"/>
</dbReference>